<evidence type="ECO:0000313" key="1">
    <source>
        <dbReference type="EMBL" id="MBB5032866.1"/>
    </source>
</evidence>
<proteinExistence type="predicted"/>
<dbReference type="InterPro" id="IPR017850">
    <property type="entry name" value="Alkaline_phosphatase_core_sf"/>
</dbReference>
<comment type="caution">
    <text evidence="1">The sequence shown here is derived from an EMBL/GenBank/DDBJ whole genome shotgun (WGS) entry which is preliminary data.</text>
</comment>
<dbReference type="RefSeq" id="WP_184339774.1">
    <property type="nucleotide sequence ID" value="NZ_JACHIG010000004.1"/>
</dbReference>
<protein>
    <recommendedName>
        <fullName evidence="3">Sulfatase</fullName>
    </recommendedName>
</protein>
<dbReference type="AlphaFoldDB" id="A0A7W7YAY7"/>
<evidence type="ECO:0000313" key="2">
    <source>
        <dbReference type="Proteomes" id="UP000590740"/>
    </source>
</evidence>
<name>A0A7W7YAY7_9BACT</name>
<reference evidence="1 2" key="1">
    <citation type="submission" date="2020-08" db="EMBL/GenBank/DDBJ databases">
        <title>Genomic Encyclopedia of Type Strains, Phase IV (KMG-IV): sequencing the most valuable type-strain genomes for metagenomic binning, comparative biology and taxonomic classification.</title>
        <authorList>
            <person name="Goeker M."/>
        </authorList>
    </citation>
    <scope>NUCLEOTIDE SEQUENCE [LARGE SCALE GENOMIC DNA]</scope>
    <source>
        <strain evidence="1 2">DSM 12252</strain>
    </source>
</reference>
<dbReference type="PANTHER" id="PTHR43737:SF1">
    <property type="entry name" value="DUF1501 DOMAIN-CONTAINING PROTEIN"/>
    <property type="match status" value="1"/>
</dbReference>
<dbReference type="PROSITE" id="PS51318">
    <property type="entry name" value="TAT"/>
    <property type="match status" value="1"/>
</dbReference>
<gene>
    <name evidence="1" type="ORF">HNQ65_002448</name>
</gene>
<organism evidence="1 2">
    <name type="scientific">Prosthecobacter vanneervenii</name>
    <dbReference type="NCBI Taxonomy" id="48466"/>
    <lineage>
        <taxon>Bacteria</taxon>
        <taxon>Pseudomonadati</taxon>
        <taxon>Verrucomicrobiota</taxon>
        <taxon>Verrucomicrobiia</taxon>
        <taxon>Verrucomicrobiales</taxon>
        <taxon>Verrucomicrobiaceae</taxon>
        <taxon>Prosthecobacter</taxon>
    </lineage>
</organism>
<dbReference type="InterPro" id="IPR006311">
    <property type="entry name" value="TAT_signal"/>
</dbReference>
<accession>A0A7W7YAY7</accession>
<dbReference type="InterPro" id="IPR010869">
    <property type="entry name" value="DUF1501"/>
</dbReference>
<dbReference type="Pfam" id="PF07394">
    <property type="entry name" value="DUF1501"/>
    <property type="match status" value="1"/>
</dbReference>
<evidence type="ECO:0008006" key="3">
    <source>
        <dbReference type="Google" id="ProtNLM"/>
    </source>
</evidence>
<dbReference type="EMBL" id="JACHIG010000004">
    <property type="protein sequence ID" value="MBB5032866.1"/>
    <property type="molecule type" value="Genomic_DNA"/>
</dbReference>
<sequence>MNPSFSHHAPNLEHAFLTRRELLQRVGMGFGAVAASSLFDQQAAAATMDPMALKRPHFTPKAKRVVHFFMNGGPSHVDTFDPKPMLDKYDGKPLPNVLKTERPTGAGFKSPFKFTKRGQCGLEVSEIFEKTGAFADDMCVIRSMHADVPNHEPSLGLMNSGEGRLNRPTLGSWVTYGLGSENQNLPGYISMCPGGMPTRRTKNWQSAFLPSAYQGAYINTDDTRVDKLVEFIKNGSLDLKQQRRQLDLLQTLNQRNLVAQDRDQLLEARVQSYELAYRMQMEATDAFDIMKEPESVRKMYGDHDFGRQCLIARRLLERGVRFIQLWTGAGQPWDNHDEILDHRKLGQQTDGAMAAFMSDLKQRGLWDETLMMWGGEFGRTPAVELPTPGANAGKQHGRDHNHYGFTMWLAGGGVRGGYTHGATDEFGFQATENPVHVHDLHATILRLLGFDHEKFTYRYAGLDFRLTGVNECKVVRELLA</sequence>
<keyword evidence="2" id="KW-1185">Reference proteome</keyword>
<dbReference type="SUPFAM" id="SSF53649">
    <property type="entry name" value="Alkaline phosphatase-like"/>
    <property type="match status" value="1"/>
</dbReference>
<dbReference type="PANTHER" id="PTHR43737">
    <property type="entry name" value="BLL7424 PROTEIN"/>
    <property type="match status" value="1"/>
</dbReference>
<dbReference type="Proteomes" id="UP000590740">
    <property type="component" value="Unassembled WGS sequence"/>
</dbReference>